<keyword evidence="2" id="KW-1185">Reference proteome</keyword>
<proteinExistence type="predicted"/>
<evidence type="ECO:0000313" key="2">
    <source>
        <dbReference type="Proteomes" id="UP001066276"/>
    </source>
</evidence>
<reference evidence="1" key="1">
    <citation type="journal article" date="2022" name="bioRxiv">
        <title>Sequencing and chromosome-scale assembly of the giantPleurodeles waltlgenome.</title>
        <authorList>
            <person name="Brown T."/>
            <person name="Elewa A."/>
            <person name="Iarovenko S."/>
            <person name="Subramanian E."/>
            <person name="Araus A.J."/>
            <person name="Petzold A."/>
            <person name="Susuki M."/>
            <person name="Suzuki K.-i.T."/>
            <person name="Hayashi T."/>
            <person name="Toyoda A."/>
            <person name="Oliveira C."/>
            <person name="Osipova E."/>
            <person name="Leigh N.D."/>
            <person name="Simon A."/>
            <person name="Yun M.H."/>
        </authorList>
    </citation>
    <scope>NUCLEOTIDE SEQUENCE</scope>
    <source>
        <strain evidence="1">20211129_DDA</strain>
        <tissue evidence="1">Liver</tissue>
    </source>
</reference>
<dbReference type="AlphaFoldDB" id="A0AAV7SUM8"/>
<evidence type="ECO:0000313" key="1">
    <source>
        <dbReference type="EMBL" id="KAJ1167817.1"/>
    </source>
</evidence>
<organism evidence="1 2">
    <name type="scientific">Pleurodeles waltl</name>
    <name type="common">Iberian ribbed newt</name>
    <dbReference type="NCBI Taxonomy" id="8319"/>
    <lineage>
        <taxon>Eukaryota</taxon>
        <taxon>Metazoa</taxon>
        <taxon>Chordata</taxon>
        <taxon>Craniata</taxon>
        <taxon>Vertebrata</taxon>
        <taxon>Euteleostomi</taxon>
        <taxon>Amphibia</taxon>
        <taxon>Batrachia</taxon>
        <taxon>Caudata</taxon>
        <taxon>Salamandroidea</taxon>
        <taxon>Salamandridae</taxon>
        <taxon>Pleurodelinae</taxon>
        <taxon>Pleurodeles</taxon>
    </lineage>
</organism>
<accession>A0AAV7SUM8</accession>
<gene>
    <name evidence="1" type="ORF">NDU88_008205</name>
</gene>
<dbReference type="EMBL" id="JANPWB010000008">
    <property type="protein sequence ID" value="KAJ1167817.1"/>
    <property type="molecule type" value="Genomic_DNA"/>
</dbReference>
<protein>
    <submittedName>
        <fullName evidence="1">Uncharacterized protein</fullName>
    </submittedName>
</protein>
<dbReference type="Proteomes" id="UP001066276">
    <property type="component" value="Chromosome 4_2"/>
</dbReference>
<comment type="caution">
    <text evidence="1">The sequence shown here is derived from an EMBL/GenBank/DDBJ whole genome shotgun (WGS) entry which is preliminary data.</text>
</comment>
<name>A0AAV7SUM8_PLEWA</name>
<sequence>MQPNKQLLPFHPDGALRPHTCVHTDLPFPSYLFRFSLRGSAAICAFIVGGFYSRRPQPPVDPRALRKEERSSGSVLGRGRHFVFVRPRAPISGSSPAATRFTL</sequence>